<protein>
    <submittedName>
        <fullName evidence="7">Calcium/sodium antiporter</fullName>
    </submittedName>
</protein>
<feature type="transmembrane region" description="Helical" evidence="5">
    <location>
        <begin position="240"/>
        <end position="261"/>
    </location>
</feature>
<feature type="transmembrane region" description="Helical" evidence="5">
    <location>
        <begin position="172"/>
        <end position="190"/>
    </location>
</feature>
<feature type="transmembrane region" description="Helical" evidence="5">
    <location>
        <begin position="267"/>
        <end position="286"/>
    </location>
</feature>
<feature type="transmembrane region" description="Helical" evidence="5">
    <location>
        <begin position="103"/>
        <end position="120"/>
    </location>
</feature>
<evidence type="ECO:0000256" key="5">
    <source>
        <dbReference type="SAM" id="Phobius"/>
    </source>
</evidence>
<feature type="transmembrane region" description="Helical" evidence="5">
    <location>
        <begin position="202"/>
        <end position="228"/>
    </location>
</feature>
<dbReference type="Gene3D" id="1.20.1420.30">
    <property type="entry name" value="NCX, central ion-binding region"/>
    <property type="match status" value="1"/>
</dbReference>
<keyword evidence="4 5" id="KW-0472">Membrane</keyword>
<keyword evidence="2 5" id="KW-0812">Transmembrane</keyword>
<dbReference type="Proteomes" id="UP001597090">
    <property type="component" value="Unassembled WGS sequence"/>
</dbReference>
<evidence type="ECO:0000259" key="6">
    <source>
        <dbReference type="Pfam" id="PF01699"/>
    </source>
</evidence>
<feature type="transmembrane region" description="Helical" evidence="5">
    <location>
        <begin position="78"/>
        <end position="96"/>
    </location>
</feature>
<organism evidence="7 8">
    <name type="scientific">Lysobacter koreensis</name>
    <dbReference type="NCBI Taxonomy" id="266122"/>
    <lineage>
        <taxon>Bacteria</taxon>
        <taxon>Pseudomonadati</taxon>
        <taxon>Pseudomonadota</taxon>
        <taxon>Gammaproteobacteria</taxon>
        <taxon>Lysobacterales</taxon>
        <taxon>Lysobacteraceae</taxon>
        <taxon>Lysobacter</taxon>
    </lineage>
</organism>
<dbReference type="InterPro" id="IPR044880">
    <property type="entry name" value="NCX_ion-bd_dom_sf"/>
</dbReference>
<evidence type="ECO:0000313" key="7">
    <source>
        <dbReference type="EMBL" id="MFD0738937.1"/>
    </source>
</evidence>
<comment type="caution">
    <text evidence="7">The sequence shown here is derived from an EMBL/GenBank/DDBJ whole genome shotgun (WGS) entry which is preliminary data.</text>
</comment>
<dbReference type="PANTHER" id="PTHR10846">
    <property type="entry name" value="SODIUM/POTASSIUM/CALCIUM EXCHANGER"/>
    <property type="match status" value="1"/>
</dbReference>
<proteinExistence type="predicted"/>
<comment type="subcellular location">
    <subcellularLocation>
        <location evidence="1">Membrane</location>
        <topology evidence="1">Multi-pass membrane protein</topology>
    </subcellularLocation>
</comment>
<evidence type="ECO:0000256" key="4">
    <source>
        <dbReference type="ARBA" id="ARBA00023136"/>
    </source>
</evidence>
<evidence type="ECO:0000256" key="3">
    <source>
        <dbReference type="ARBA" id="ARBA00022989"/>
    </source>
</evidence>
<dbReference type="NCBIfam" id="TIGR00367">
    <property type="entry name" value="calcium/sodium antiporter"/>
    <property type="match status" value="1"/>
</dbReference>
<dbReference type="RefSeq" id="WP_386811960.1">
    <property type="nucleotide sequence ID" value="NZ_JBHTIH010000003.1"/>
</dbReference>
<evidence type="ECO:0000256" key="1">
    <source>
        <dbReference type="ARBA" id="ARBA00004141"/>
    </source>
</evidence>
<evidence type="ECO:0000313" key="8">
    <source>
        <dbReference type="Proteomes" id="UP001597090"/>
    </source>
</evidence>
<name>A0ABW2YL72_9GAMM</name>
<feature type="transmembrane region" description="Helical" evidence="5">
    <location>
        <begin position="298"/>
        <end position="315"/>
    </location>
</feature>
<feature type="domain" description="Sodium/calcium exchanger membrane region" evidence="6">
    <location>
        <begin position="4"/>
        <end position="144"/>
    </location>
</feature>
<dbReference type="Pfam" id="PF01699">
    <property type="entry name" value="Na_Ca_ex"/>
    <property type="match status" value="2"/>
</dbReference>
<dbReference type="EMBL" id="JBHTIH010000003">
    <property type="protein sequence ID" value="MFD0738937.1"/>
    <property type="molecule type" value="Genomic_DNA"/>
</dbReference>
<feature type="transmembrane region" description="Helical" evidence="5">
    <location>
        <begin position="126"/>
        <end position="145"/>
    </location>
</feature>
<dbReference type="PANTHER" id="PTHR10846:SF8">
    <property type="entry name" value="INNER MEMBRANE PROTEIN YRBG"/>
    <property type="match status" value="1"/>
</dbReference>
<evidence type="ECO:0000256" key="2">
    <source>
        <dbReference type="ARBA" id="ARBA00022692"/>
    </source>
</evidence>
<dbReference type="InterPro" id="IPR004481">
    <property type="entry name" value="K/Na/Ca-exchanger"/>
</dbReference>
<keyword evidence="8" id="KW-1185">Reference proteome</keyword>
<sequence length="325" mass="33483">MFEAIGWFVLGLVLLALGGDSIVKGASGLAQRIGASPFMAGLVLVAFGTSLPEIAVNLHAIARGQQALALGNAVGSNVVNFGLTLGLAALAAPLLVRWRALSTMLLVLIVGTGALIVMGLDGVLSRLEGIVLLLAFVAAIAYAVVRSQRETPELQAEIAAFARTGTDLRLNLLRFAIAAVLLYFGSRLVVVNAPVLGAGLGLSMLLTGLIPVAIGTALPEVAAAVFAARRGQGDMVVGHVIGSSVFNALVIVGGMAAWNMLPLPGLLVRYALPAALAFALVMYPMLRGDMQVSKREGVILSVGFIAWLAFEWWLVQGAGAVAAVG</sequence>
<gene>
    <name evidence="7" type="ORF">ACFQZQ_06545</name>
</gene>
<reference evidence="8" key="1">
    <citation type="journal article" date="2019" name="Int. J. Syst. Evol. Microbiol.">
        <title>The Global Catalogue of Microorganisms (GCM) 10K type strain sequencing project: providing services to taxonomists for standard genome sequencing and annotation.</title>
        <authorList>
            <consortium name="The Broad Institute Genomics Platform"/>
            <consortium name="The Broad Institute Genome Sequencing Center for Infectious Disease"/>
            <person name="Wu L."/>
            <person name="Ma J."/>
        </authorList>
    </citation>
    <scope>NUCLEOTIDE SEQUENCE [LARGE SCALE GENOMIC DNA]</scope>
    <source>
        <strain evidence="8">CCUG 55491</strain>
    </source>
</reference>
<keyword evidence="3 5" id="KW-1133">Transmembrane helix</keyword>
<feature type="domain" description="Sodium/calcium exchanger membrane region" evidence="6">
    <location>
        <begin position="172"/>
        <end position="312"/>
    </location>
</feature>
<dbReference type="InterPro" id="IPR004837">
    <property type="entry name" value="NaCa_Exmemb"/>
</dbReference>
<accession>A0ABW2YL72</accession>